<feature type="transmembrane region" description="Helical" evidence="9">
    <location>
        <begin position="337"/>
        <end position="356"/>
    </location>
</feature>
<dbReference type="InterPro" id="IPR037294">
    <property type="entry name" value="ABC_BtuC-like"/>
</dbReference>
<feature type="transmembrane region" description="Helical" evidence="9">
    <location>
        <begin position="178"/>
        <end position="199"/>
    </location>
</feature>
<gene>
    <name evidence="10" type="ORF">NFG58_15725</name>
</gene>
<keyword evidence="3" id="KW-0813">Transport</keyword>
<feature type="transmembrane region" description="Helical" evidence="9">
    <location>
        <begin position="122"/>
        <end position="142"/>
    </location>
</feature>
<dbReference type="Gene3D" id="1.10.3470.10">
    <property type="entry name" value="ABC transporter involved in vitamin B12 uptake, BtuC"/>
    <property type="match status" value="1"/>
</dbReference>
<dbReference type="PANTHER" id="PTHR30472:SF24">
    <property type="entry name" value="FERRIC ENTEROBACTIN TRANSPORT SYSTEM PERMEASE PROTEIN FEPG"/>
    <property type="match status" value="1"/>
</dbReference>
<evidence type="ECO:0000256" key="3">
    <source>
        <dbReference type="ARBA" id="ARBA00022448"/>
    </source>
</evidence>
<keyword evidence="7 9" id="KW-0472">Membrane</keyword>
<dbReference type="Pfam" id="PF01032">
    <property type="entry name" value="FecCD"/>
    <property type="match status" value="1"/>
</dbReference>
<comment type="similarity">
    <text evidence="2">Belongs to the binding-protein-dependent transport system permease family. FecCD subfamily.</text>
</comment>
<accession>A0AAU7KFA4</accession>
<evidence type="ECO:0000256" key="1">
    <source>
        <dbReference type="ARBA" id="ARBA00004651"/>
    </source>
</evidence>
<protein>
    <submittedName>
        <fullName evidence="10">Iron ABC transporter permease</fullName>
    </submittedName>
</protein>
<evidence type="ECO:0000256" key="5">
    <source>
        <dbReference type="ARBA" id="ARBA00022692"/>
    </source>
</evidence>
<evidence type="ECO:0000313" key="10">
    <source>
        <dbReference type="EMBL" id="XBO70060.1"/>
    </source>
</evidence>
<evidence type="ECO:0000256" key="6">
    <source>
        <dbReference type="ARBA" id="ARBA00022989"/>
    </source>
</evidence>
<feature type="transmembrane region" description="Helical" evidence="9">
    <location>
        <begin position="269"/>
        <end position="294"/>
    </location>
</feature>
<sequence>MNSLSGANAESATQDQTPGHAQGHTQGHTQDRANRRYRRLVALLALALVASAGLSLSLGSFPTPPIEVLKALAAPQASDIGFIVWELRLPRILLAVLVGAALAVAGAVLQGIVRNPLASPDVIGITSGAALAAVVFLAGFASQLSIHLLPLAALGGAVLATVLVVALAWRKGLNPSRVVLVGIGLSAAMGAATTLLIVISDDASALHAYVWLTGSLYAAQWRHVLSLLPWLLVAIPLCLSLARHMDALALGDAVAVGLGVDVLRSRLILLALSVALAGAAVAFAGGLSFVGLVAPHLAARLVGRSLARLVPVAALCGALIVLYADLIGRVAFLPKDLPAGVFVSAVGAPFFVYLLYRTRQ</sequence>
<evidence type="ECO:0000256" key="4">
    <source>
        <dbReference type="ARBA" id="ARBA00022475"/>
    </source>
</evidence>
<keyword evidence="6 9" id="KW-1133">Transmembrane helix</keyword>
<dbReference type="AlphaFoldDB" id="A0AAU7KFA4"/>
<dbReference type="GO" id="GO:0022857">
    <property type="term" value="F:transmembrane transporter activity"/>
    <property type="evidence" value="ECO:0007669"/>
    <property type="project" value="InterPro"/>
</dbReference>
<feature type="transmembrane region" description="Helical" evidence="9">
    <location>
        <begin position="306"/>
        <end position="325"/>
    </location>
</feature>
<dbReference type="GO" id="GO:0005886">
    <property type="term" value="C:plasma membrane"/>
    <property type="evidence" value="ECO:0007669"/>
    <property type="project" value="UniProtKB-SubCell"/>
</dbReference>
<feature type="transmembrane region" description="Helical" evidence="9">
    <location>
        <begin position="219"/>
        <end position="239"/>
    </location>
</feature>
<keyword evidence="5 9" id="KW-0812">Transmembrane</keyword>
<name>A0AAU7KFA4_9GAMM</name>
<proteinExistence type="inferred from homology"/>
<dbReference type="SUPFAM" id="SSF81345">
    <property type="entry name" value="ABC transporter involved in vitamin B12 uptake, BtuC"/>
    <property type="match status" value="1"/>
</dbReference>
<evidence type="ECO:0000256" key="7">
    <source>
        <dbReference type="ARBA" id="ARBA00023136"/>
    </source>
</evidence>
<evidence type="ECO:0000256" key="8">
    <source>
        <dbReference type="SAM" id="MobiDB-lite"/>
    </source>
</evidence>
<reference evidence="10" key="1">
    <citation type="submission" date="2022-06" db="EMBL/GenBank/DDBJ databases">
        <title>A novel DMS-producing enzyme.</title>
        <authorList>
            <person name="Zhang Y."/>
        </authorList>
    </citation>
    <scope>NUCLEOTIDE SEQUENCE</scope>
    <source>
        <strain evidence="10">RT37</strain>
    </source>
</reference>
<dbReference type="FunFam" id="1.10.3470.10:FF:000001">
    <property type="entry name" value="Vitamin B12 ABC transporter permease BtuC"/>
    <property type="match status" value="1"/>
</dbReference>
<feature type="transmembrane region" description="Helical" evidence="9">
    <location>
        <begin position="92"/>
        <end position="113"/>
    </location>
</feature>
<feature type="compositionally biased region" description="Polar residues" evidence="8">
    <location>
        <begin position="1"/>
        <end position="28"/>
    </location>
</feature>
<feature type="transmembrane region" description="Helical" evidence="9">
    <location>
        <begin position="40"/>
        <end position="61"/>
    </location>
</feature>
<feature type="region of interest" description="Disordered" evidence="8">
    <location>
        <begin position="1"/>
        <end position="31"/>
    </location>
</feature>
<feature type="transmembrane region" description="Helical" evidence="9">
    <location>
        <begin position="148"/>
        <end position="169"/>
    </location>
</feature>
<evidence type="ECO:0000256" key="9">
    <source>
        <dbReference type="SAM" id="Phobius"/>
    </source>
</evidence>
<dbReference type="InterPro" id="IPR000522">
    <property type="entry name" value="ABC_transptr_permease_BtuC"/>
</dbReference>
<dbReference type="GO" id="GO:0033214">
    <property type="term" value="P:siderophore-iron import into cell"/>
    <property type="evidence" value="ECO:0007669"/>
    <property type="project" value="TreeGrafter"/>
</dbReference>
<dbReference type="CDD" id="cd06550">
    <property type="entry name" value="TM_ABC_iron-siderophores_like"/>
    <property type="match status" value="1"/>
</dbReference>
<evidence type="ECO:0000256" key="2">
    <source>
        <dbReference type="ARBA" id="ARBA00007935"/>
    </source>
</evidence>
<dbReference type="RefSeq" id="WP_348826947.1">
    <property type="nucleotide sequence ID" value="NZ_CP098827.1"/>
</dbReference>
<feature type="transmembrane region" description="Helical" evidence="9">
    <location>
        <begin position="246"/>
        <end position="263"/>
    </location>
</feature>
<organism evidence="10">
    <name type="scientific">Halomonas sp. RT37</name>
    <dbReference type="NCBI Taxonomy" id="2950872"/>
    <lineage>
        <taxon>Bacteria</taxon>
        <taxon>Pseudomonadati</taxon>
        <taxon>Pseudomonadota</taxon>
        <taxon>Gammaproteobacteria</taxon>
        <taxon>Oceanospirillales</taxon>
        <taxon>Halomonadaceae</taxon>
        <taxon>Halomonas</taxon>
    </lineage>
</organism>
<dbReference type="EMBL" id="CP098827">
    <property type="protein sequence ID" value="XBO70060.1"/>
    <property type="molecule type" value="Genomic_DNA"/>
</dbReference>
<comment type="subcellular location">
    <subcellularLocation>
        <location evidence="1">Cell membrane</location>
        <topology evidence="1">Multi-pass membrane protein</topology>
    </subcellularLocation>
</comment>
<dbReference type="PANTHER" id="PTHR30472">
    <property type="entry name" value="FERRIC ENTEROBACTIN TRANSPORT SYSTEM PERMEASE PROTEIN"/>
    <property type="match status" value="1"/>
</dbReference>
<keyword evidence="4" id="KW-1003">Cell membrane</keyword>